<dbReference type="AlphaFoldDB" id="A0A7V5Y0D5"/>
<evidence type="ECO:0000313" key="2">
    <source>
        <dbReference type="EMBL" id="HHR48613.1"/>
    </source>
</evidence>
<reference evidence="2" key="1">
    <citation type="journal article" date="2020" name="mSystems">
        <title>Genome- and Community-Level Interaction Insights into Carbon Utilization and Element Cycling Functions of Hydrothermarchaeota in Hydrothermal Sediment.</title>
        <authorList>
            <person name="Zhou Z."/>
            <person name="Liu Y."/>
            <person name="Xu W."/>
            <person name="Pan J."/>
            <person name="Luo Z.H."/>
            <person name="Li M."/>
        </authorList>
    </citation>
    <scope>NUCLEOTIDE SEQUENCE [LARGE SCALE GENOMIC DNA]</scope>
    <source>
        <strain evidence="2">SpSt-791</strain>
    </source>
</reference>
<evidence type="ECO:0000256" key="1">
    <source>
        <dbReference type="SAM" id="Phobius"/>
    </source>
</evidence>
<feature type="transmembrane region" description="Helical" evidence="1">
    <location>
        <begin position="6"/>
        <end position="30"/>
    </location>
</feature>
<keyword evidence="1" id="KW-0812">Transmembrane</keyword>
<keyword evidence="1" id="KW-0472">Membrane</keyword>
<keyword evidence="1" id="KW-1133">Transmembrane helix</keyword>
<dbReference type="EMBL" id="DTHS01000020">
    <property type="protein sequence ID" value="HHR48613.1"/>
    <property type="molecule type" value="Genomic_DNA"/>
</dbReference>
<proteinExistence type="predicted"/>
<protein>
    <submittedName>
        <fullName evidence="2">Uncharacterized protein</fullName>
    </submittedName>
</protein>
<organism evidence="2">
    <name type="scientific">candidate division WOR-3 bacterium</name>
    <dbReference type="NCBI Taxonomy" id="2052148"/>
    <lineage>
        <taxon>Bacteria</taxon>
        <taxon>Bacteria division WOR-3</taxon>
    </lineage>
</organism>
<comment type="caution">
    <text evidence="2">The sequence shown here is derived from an EMBL/GenBank/DDBJ whole genome shotgun (WGS) entry which is preliminary data.</text>
</comment>
<name>A0A7V5Y0D5_UNCW3</name>
<sequence length="66" mass="7819">MREIITILSAIVLGVTLITLIFSVIIYILFRLRTNKNKKEVINKEIKKEPEEEIFIRYQPKEGEKD</sequence>
<accession>A0A7V5Y0D5</accession>
<gene>
    <name evidence="2" type="ORF">ENV79_03085</name>
</gene>